<organism evidence="1 2">
    <name type="scientific">Mycobacteroides chelonae</name>
    <name type="common">Mycobacterium chelonae</name>
    <dbReference type="NCBI Taxonomy" id="1774"/>
    <lineage>
        <taxon>Bacteria</taxon>
        <taxon>Bacillati</taxon>
        <taxon>Actinomycetota</taxon>
        <taxon>Actinomycetes</taxon>
        <taxon>Mycobacteriales</taxon>
        <taxon>Mycobacteriaceae</taxon>
        <taxon>Mycobacteroides</taxon>
    </lineage>
</organism>
<name>A0A1S1LHP7_MYCCH</name>
<proteinExistence type="predicted"/>
<dbReference type="Proteomes" id="UP000180043">
    <property type="component" value="Unassembled WGS sequence"/>
</dbReference>
<gene>
    <name evidence="1" type="ORF">BKG82_26595</name>
</gene>
<reference evidence="1 2" key="1">
    <citation type="submission" date="2016-10" db="EMBL/GenBank/DDBJ databases">
        <title>Evaluation of Human, Veterinary and Environmental Mycobacterium chelonae Isolates by Core Genome Phylogenomic Analysis, Targeted Gene Comparison, and Anti-microbial Susceptibility Patterns: A Tale of Mistaken Identities.</title>
        <authorList>
            <person name="Fogelson S.B."/>
            <person name="Camus A.C."/>
            <person name="Lorenz W."/>
            <person name="Vasireddy R."/>
            <person name="Vasireddy S."/>
            <person name="Smith T."/>
            <person name="Brown-Elliott B.A."/>
            <person name="Wallace R.J.Jr."/>
            <person name="Hasan N.A."/>
            <person name="Reischl U."/>
            <person name="Sanchez S."/>
        </authorList>
    </citation>
    <scope>NUCLEOTIDE SEQUENCE [LARGE SCALE GENOMIC DNA]</scope>
    <source>
        <strain evidence="1 2">15515</strain>
    </source>
</reference>
<dbReference type="RefSeq" id="WP_070947845.1">
    <property type="nucleotide sequence ID" value="NZ_MLIQ01000042.1"/>
</dbReference>
<dbReference type="EMBL" id="MLIQ01000042">
    <property type="protein sequence ID" value="OHU47227.1"/>
    <property type="molecule type" value="Genomic_DNA"/>
</dbReference>
<evidence type="ECO:0000313" key="1">
    <source>
        <dbReference type="EMBL" id="OHU47227.1"/>
    </source>
</evidence>
<comment type="caution">
    <text evidence="1">The sequence shown here is derived from an EMBL/GenBank/DDBJ whole genome shotgun (WGS) entry which is preliminary data.</text>
</comment>
<protein>
    <submittedName>
        <fullName evidence="1">Uncharacterized protein</fullName>
    </submittedName>
</protein>
<dbReference type="AlphaFoldDB" id="A0A1S1LHP7"/>
<accession>A0A1S1LHP7</accession>
<evidence type="ECO:0000313" key="2">
    <source>
        <dbReference type="Proteomes" id="UP000180043"/>
    </source>
</evidence>
<sequence length="129" mass="14108">MENGDGNGEFVSLETYLANMPETHRQQNLLLNAESMLNFLVDKAQNQHGIRLDTDRSEDARRDVTTAIAAELREMMAQQPAFQSKLEGALALCVYHLCLSAADSANGVDGIGSRSGRPQLRIVSDEASE</sequence>